<dbReference type="OrthoDB" id="674604at2759"/>
<gene>
    <name evidence="2" type="ORF">K444DRAFT_623156</name>
</gene>
<dbReference type="SMART" id="SM00954">
    <property type="entry name" value="RelA_SpoT"/>
    <property type="match status" value="1"/>
</dbReference>
<dbReference type="PANTHER" id="PTHR41773">
    <property type="entry name" value="GTP PYROPHOSPHATASE-RELATED"/>
    <property type="match status" value="1"/>
</dbReference>
<dbReference type="Gene3D" id="3.30.460.10">
    <property type="entry name" value="Beta Polymerase, domain 2"/>
    <property type="match status" value="1"/>
</dbReference>
<proteinExistence type="predicted"/>
<evidence type="ECO:0000313" key="2">
    <source>
        <dbReference type="EMBL" id="PMD66905.1"/>
    </source>
</evidence>
<evidence type="ECO:0000259" key="1">
    <source>
        <dbReference type="SMART" id="SM00954"/>
    </source>
</evidence>
<dbReference type="RefSeq" id="XP_024743809.1">
    <property type="nucleotide sequence ID" value="XM_024882245.1"/>
</dbReference>
<dbReference type="Proteomes" id="UP000235371">
    <property type="component" value="Unassembled WGS sequence"/>
</dbReference>
<accession>A0A2J6TV78</accession>
<dbReference type="GeneID" id="36590322"/>
<dbReference type="Pfam" id="PF04607">
    <property type="entry name" value="RelA_SpoT"/>
    <property type="match status" value="1"/>
</dbReference>
<sequence>MDLITRFVRGFEGDKPYYDRLGEELRRECDGMLKPHDNIKYFWECRTKTAESLERKLNHRAKTKPYTDNASIFADIKDLVGARIILAWRSENDFKMVKKLITQTFDVLDTKQHPMSRSNPVGSTSGFPVYTALHFAVRSRDPESSMSRPPELRFEIQVMSTFMYFYDSLYHQTYEKLHSEAEDISFDYDRLGHGTRSPSLWEPSDAESRSLEEIFGLMRMSEMIVDKIRHLLVNTPNIRAMVDEEKSMLKKTLQVRKSWEDDFWGFTPRRQEPHNYSLQTLDMEESHSR</sequence>
<dbReference type="EMBL" id="KZ613740">
    <property type="protein sequence ID" value="PMD66905.1"/>
    <property type="molecule type" value="Genomic_DNA"/>
</dbReference>
<dbReference type="InterPro" id="IPR007685">
    <property type="entry name" value="RelA_SpoT"/>
</dbReference>
<keyword evidence="3" id="KW-1185">Reference proteome</keyword>
<organism evidence="2 3">
    <name type="scientific">Hyaloscypha bicolor E</name>
    <dbReference type="NCBI Taxonomy" id="1095630"/>
    <lineage>
        <taxon>Eukaryota</taxon>
        <taxon>Fungi</taxon>
        <taxon>Dikarya</taxon>
        <taxon>Ascomycota</taxon>
        <taxon>Pezizomycotina</taxon>
        <taxon>Leotiomycetes</taxon>
        <taxon>Helotiales</taxon>
        <taxon>Hyaloscyphaceae</taxon>
        <taxon>Hyaloscypha</taxon>
        <taxon>Hyaloscypha bicolor</taxon>
    </lineage>
</organism>
<dbReference type="InParanoid" id="A0A2J6TV78"/>
<dbReference type="PANTHER" id="PTHR41773:SF1">
    <property type="entry name" value="RELA_SPOT DOMAIN-CONTAINING PROTEIN"/>
    <property type="match status" value="1"/>
</dbReference>
<protein>
    <recommendedName>
        <fullName evidence="1">RelA/SpoT domain-containing protein</fullName>
    </recommendedName>
</protein>
<reference evidence="2 3" key="1">
    <citation type="submission" date="2016-04" db="EMBL/GenBank/DDBJ databases">
        <title>A degradative enzymes factory behind the ericoid mycorrhizal symbiosis.</title>
        <authorList>
            <consortium name="DOE Joint Genome Institute"/>
            <person name="Martino E."/>
            <person name="Morin E."/>
            <person name="Grelet G."/>
            <person name="Kuo A."/>
            <person name="Kohler A."/>
            <person name="Daghino S."/>
            <person name="Barry K."/>
            <person name="Choi C."/>
            <person name="Cichocki N."/>
            <person name="Clum A."/>
            <person name="Copeland A."/>
            <person name="Hainaut M."/>
            <person name="Haridas S."/>
            <person name="Labutti K."/>
            <person name="Lindquist E."/>
            <person name="Lipzen A."/>
            <person name="Khouja H.-R."/>
            <person name="Murat C."/>
            <person name="Ohm R."/>
            <person name="Olson A."/>
            <person name="Spatafora J."/>
            <person name="Veneault-Fourrey C."/>
            <person name="Henrissat B."/>
            <person name="Grigoriev I."/>
            <person name="Martin F."/>
            <person name="Perotto S."/>
        </authorList>
    </citation>
    <scope>NUCLEOTIDE SEQUENCE [LARGE SCALE GENOMIC DNA]</scope>
    <source>
        <strain evidence="2 3">E</strain>
    </source>
</reference>
<evidence type="ECO:0000313" key="3">
    <source>
        <dbReference type="Proteomes" id="UP000235371"/>
    </source>
</evidence>
<dbReference type="InterPro" id="IPR043519">
    <property type="entry name" value="NT_sf"/>
</dbReference>
<dbReference type="GO" id="GO:0015969">
    <property type="term" value="P:guanosine tetraphosphate metabolic process"/>
    <property type="evidence" value="ECO:0007669"/>
    <property type="project" value="InterPro"/>
</dbReference>
<dbReference type="CDD" id="cd05399">
    <property type="entry name" value="NT_Rel-Spo_like"/>
    <property type="match status" value="1"/>
</dbReference>
<dbReference type="AlphaFoldDB" id="A0A2J6TV78"/>
<name>A0A2J6TV78_9HELO</name>
<dbReference type="SUPFAM" id="SSF81301">
    <property type="entry name" value="Nucleotidyltransferase"/>
    <property type="match status" value="1"/>
</dbReference>
<feature type="domain" description="RelA/SpoT" evidence="1">
    <location>
        <begin position="45"/>
        <end position="181"/>
    </location>
</feature>